<keyword evidence="7" id="KW-0378">Hydrolase</keyword>
<feature type="region of interest" description="Disordered" evidence="12">
    <location>
        <begin position="254"/>
        <end position="274"/>
    </location>
</feature>
<feature type="domain" description="Peptidase S26" evidence="14">
    <location>
        <begin position="205"/>
        <end position="248"/>
    </location>
</feature>
<dbReference type="GO" id="GO:0004252">
    <property type="term" value="F:serine-type endopeptidase activity"/>
    <property type="evidence" value="ECO:0007669"/>
    <property type="project" value="InterPro"/>
</dbReference>
<dbReference type="GO" id="GO:0042720">
    <property type="term" value="C:mitochondrial inner membrane peptidase complex"/>
    <property type="evidence" value="ECO:0007669"/>
    <property type="project" value="InterPro"/>
</dbReference>
<comment type="subcellular location">
    <subcellularLocation>
        <location evidence="1">Mitochondrion inner membrane</location>
        <topology evidence="1">Single-pass membrane protein</topology>
    </subcellularLocation>
</comment>
<keyword evidence="10" id="KW-0472">Membrane</keyword>
<dbReference type="Gene3D" id="2.10.109.10">
    <property type="entry name" value="Umud Fragment, subunit A"/>
    <property type="match status" value="1"/>
</dbReference>
<keyword evidence="16" id="KW-1185">Reference proteome</keyword>
<evidence type="ECO:0000256" key="4">
    <source>
        <dbReference type="ARBA" id="ARBA00022670"/>
    </source>
</evidence>
<evidence type="ECO:0000259" key="14">
    <source>
        <dbReference type="Pfam" id="PF10502"/>
    </source>
</evidence>
<dbReference type="PRINTS" id="PR00727">
    <property type="entry name" value="LEADERPTASE"/>
</dbReference>
<dbReference type="AlphaFoldDB" id="A0AAN9J970"/>
<dbReference type="FunFam" id="2.10.109.10:FF:000005">
    <property type="entry name" value="Mitochondrial inner membrane protease subunit"/>
    <property type="match status" value="1"/>
</dbReference>
<feature type="active site" evidence="11">
    <location>
        <position position="136"/>
    </location>
</feature>
<feature type="active site" evidence="11">
    <location>
        <position position="189"/>
    </location>
</feature>
<reference evidence="15 16" key="1">
    <citation type="submission" date="2024-01" db="EMBL/GenBank/DDBJ databases">
        <title>The genomes of 5 underutilized Papilionoideae crops provide insights into root nodulation and disease resistance.</title>
        <authorList>
            <person name="Yuan L."/>
        </authorList>
    </citation>
    <scope>NUCLEOTIDE SEQUENCE [LARGE SCALE GENOMIC DNA]</scope>
    <source>
        <strain evidence="15">LY-2023</strain>
        <tissue evidence="15">Leaf</tissue>
    </source>
</reference>
<feature type="signal peptide" evidence="13">
    <location>
        <begin position="1"/>
        <end position="18"/>
    </location>
</feature>
<dbReference type="Proteomes" id="UP001359559">
    <property type="component" value="Unassembled WGS sequence"/>
</dbReference>
<dbReference type="InterPro" id="IPR036286">
    <property type="entry name" value="LexA/Signal_pep-like_sf"/>
</dbReference>
<comment type="similarity">
    <text evidence="2">Belongs to the peptidase S26 family. IMP2 subfamily.</text>
</comment>
<keyword evidence="6" id="KW-0999">Mitochondrion inner membrane</keyword>
<accession>A0AAN9J970</accession>
<dbReference type="PANTHER" id="PTHR46041:SF2">
    <property type="entry name" value="MITOCHONDRIAL INNER MEMBRANE PROTEASE SUBUNIT 2"/>
    <property type="match status" value="1"/>
</dbReference>
<evidence type="ECO:0000256" key="2">
    <source>
        <dbReference type="ARBA" id="ARBA00007066"/>
    </source>
</evidence>
<evidence type="ECO:0000256" key="8">
    <source>
        <dbReference type="ARBA" id="ARBA00022989"/>
    </source>
</evidence>
<dbReference type="GO" id="GO:0006465">
    <property type="term" value="P:signal peptide processing"/>
    <property type="evidence" value="ECO:0007669"/>
    <property type="project" value="InterPro"/>
</dbReference>
<evidence type="ECO:0000256" key="5">
    <source>
        <dbReference type="ARBA" id="ARBA00022692"/>
    </source>
</evidence>
<feature type="domain" description="Peptidase S26" evidence="14">
    <location>
        <begin position="106"/>
        <end position="195"/>
    </location>
</feature>
<comment type="caution">
    <text evidence="15">The sequence shown here is derived from an EMBL/GenBank/DDBJ whole genome shotgun (WGS) entry which is preliminary data.</text>
</comment>
<keyword evidence="8" id="KW-1133">Transmembrane helix</keyword>
<dbReference type="InterPro" id="IPR037730">
    <property type="entry name" value="IMP2"/>
</dbReference>
<evidence type="ECO:0000256" key="12">
    <source>
        <dbReference type="SAM" id="MobiDB-lite"/>
    </source>
</evidence>
<dbReference type="InterPro" id="IPR000223">
    <property type="entry name" value="Pept_S26A_signal_pept_1"/>
</dbReference>
<evidence type="ECO:0000256" key="11">
    <source>
        <dbReference type="PIRSR" id="PIRSR600223-1"/>
    </source>
</evidence>
<evidence type="ECO:0000256" key="9">
    <source>
        <dbReference type="ARBA" id="ARBA00023128"/>
    </source>
</evidence>
<protein>
    <recommendedName>
        <fullName evidence="3">Mitochondrial inner membrane protease subunit 2</fullName>
    </recommendedName>
</protein>
<dbReference type="InterPro" id="IPR019758">
    <property type="entry name" value="Pept_S26A_signal_pept_1_CS"/>
</dbReference>
<evidence type="ECO:0000256" key="6">
    <source>
        <dbReference type="ARBA" id="ARBA00022792"/>
    </source>
</evidence>
<dbReference type="SUPFAM" id="SSF51306">
    <property type="entry name" value="LexA/Signal peptidase"/>
    <property type="match status" value="1"/>
</dbReference>
<evidence type="ECO:0000313" key="16">
    <source>
        <dbReference type="Proteomes" id="UP001359559"/>
    </source>
</evidence>
<keyword evidence="4" id="KW-0645">Protease</keyword>
<evidence type="ECO:0000313" key="15">
    <source>
        <dbReference type="EMBL" id="KAK7294685.1"/>
    </source>
</evidence>
<gene>
    <name evidence="15" type="ORF">RJT34_17576</name>
</gene>
<evidence type="ECO:0000256" key="7">
    <source>
        <dbReference type="ARBA" id="ARBA00022801"/>
    </source>
</evidence>
<evidence type="ECO:0000256" key="13">
    <source>
        <dbReference type="SAM" id="SignalP"/>
    </source>
</evidence>
<name>A0AAN9J970_CLITE</name>
<dbReference type="CDD" id="cd06530">
    <property type="entry name" value="S26_SPase_I"/>
    <property type="match status" value="1"/>
</dbReference>
<feature type="compositionally biased region" description="Pro residues" evidence="12">
    <location>
        <begin position="262"/>
        <end position="274"/>
    </location>
</feature>
<organism evidence="15 16">
    <name type="scientific">Clitoria ternatea</name>
    <name type="common">Butterfly pea</name>
    <dbReference type="NCBI Taxonomy" id="43366"/>
    <lineage>
        <taxon>Eukaryota</taxon>
        <taxon>Viridiplantae</taxon>
        <taxon>Streptophyta</taxon>
        <taxon>Embryophyta</taxon>
        <taxon>Tracheophyta</taxon>
        <taxon>Spermatophyta</taxon>
        <taxon>Magnoliopsida</taxon>
        <taxon>eudicotyledons</taxon>
        <taxon>Gunneridae</taxon>
        <taxon>Pentapetalae</taxon>
        <taxon>rosids</taxon>
        <taxon>fabids</taxon>
        <taxon>Fabales</taxon>
        <taxon>Fabaceae</taxon>
        <taxon>Papilionoideae</taxon>
        <taxon>50 kb inversion clade</taxon>
        <taxon>NPAAA clade</taxon>
        <taxon>indigoferoid/millettioid clade</taxon>
        <taxon>Phaseoleae</taxon>
        <taxon>Clitoria</taxon>
    </lineage>
</organism>
<sequence>MTILFFWWLGLLAFRVCVLNCGCDRGCLLWMNAAVYAITMRFWSSVLNCACSYIKSLPVVAIVDEFGNNLGLKGLDIAVAGRNLKHCKSYISLRAPEHMGSSSFLWNFTKKFITAGLITVTVSDRYATVVPVRGGSMSPTLNPKTGSGMEDISDDYVLVEKFCLGRYKFSRGDVVVFRSPLNHKETHIKRIVALPNEWFDNRDYNDVVKIPYGHIWVEGDNSASSMDSTSFGPIPLGLVQGRVTHVVWPPQRIGAVKNTPPQRLPSPPQGLPSV</sequence>
<dbReference type="GO" id="GO:0006627">
    <property type="term" value="P:protein processing involved in protein targeting to mitochondrion"/>
    <property type="evidence" value="ECO:0007669"/>
    <property type="project" value="InterPro"/>
</dbReference>
<dbReference type="PANTHER" id="PTHR46041">
    <property type="entry name" value="MITOCHONDRIAL INNER MEMBRANE PROTEASE SUBUNIT 2"/>
    <property type="match status" value="1"/>
</dbReference>
<keyword evidence="5" id="KW-0812">Transmembrane</keyword>
<keyword evidence="13" id="KW-0732">Signal</keyword>
<keyword evidence="9" id="KW-0496">Mitochondrion</keyword>
<evidence type="ECO:0000256" key="3">
    <source>
        <dbReference type="ARBA" id="ARBA00013650"/>
    </source>
</evidence>
<feature type="chain" id="PRO_5042947494" description="Mitochondrial inner membrane protease subunit 2" evidence="13">
    <location>
        <begin position="19"/>
        <end position="274"/>
    </location>
</feature>
<dbReference type="Pfam" id="PF10502">
    <property type="entry name" value="Peptidase_S26"/>
    <property type="match status" value="2"/>
</dbReference>
<evidence type="ECO:0000256" key="1">
    <source>
        <dbReference type="ARBA" id="ARBA00004434"/>
    </source>
</evidence>
<dbReference type="PROSITE" id="PS00761">
    <property type="entry name" value="SPASE_I_3"/>
    <property type="match status" value="1"/>
</dbReference>
<dbReference type="EMBL" id="JAYKXN010000004">
    <property type="protein sequence ID" value="KAK7294685.1"/>
    <property type="molecule type" value="Genomic_DNA"/>
</dbReference>
<dbReference type="InterPro" id="IPR019533">
    <property type="entry name" value="Peptidase_S26"/>
</dbReference>
<evidence type="ECO:0000256" key="10">
    <source>
        <dbReference type="ARBA" id="ARBA00023136"/>
    </source>
</evidence>
<proteinExistence type="inferred from homology"/>